<comment type="cofactor">
    <cofactor evidence="1 7">
        <name>pyridoxal 5'-phosphate</name>
        <dbReference type="ChEBI" id="CHEBI:597326"/>
    </cofactor>
</comment>
<feature type="modified residue" description="N6-(pyridoxal phosphate)lysine" evidence="7">
    <location>
        <position position="266"/>
    </location>
</feature>
<comment type="similarity">
    <text evidence="3 7">Belongs to the class-III pyridoxal-phosphate-dependent aminotransferase family. HemL subfamily.</text>
</comment>
<dbReference type="InterPro" id="IPR015421">
    <property type="entry name" value="PyrdxlP-dep_Trfase_major"/>
</dbReference>
<evidence type="ECO:0000256" key="6">
    <source>
        <dbReference type="ARBA" id="ARBA00023244"/>
    </source>
</evidence>
<evidence type="ECO:0000256" key="5">
    <source>
        <dbReference type="ARBA" id="ARBA00023235"/>
    </source>
</evidence>
<dbReference type="Gene3D" id="3.90.1150.10">
    <property type="entry name" value="Aspartate Aminotransferase, domain 1"/>
    <property type="match status" value="1"/>
</dbReference>
<name>A0ABX1NER6_9RHOO</name>
<comment type="subunit">
    <text evidence="7">Homodimer.</text>
</comment>
<dbReference type="HAMAP" id="MF_00375">
    <property type="entry name" value="HemL_aminotrans_3"/>
    <property type="match status" value="1"/>
</dbReference>
<dbReference type="PROSITE" id="PS00600">
    <property type="entry name" value="AA_TRANSFER_CLASS_3"/>
    <property type="match status" value="1"/>
</dbReference>
<dbReference type="InterPro" id="IPR049704">
    <property type="entry name" value="Aminotrans_3_PPA_site"/>
</dbReference>
<dbReference type="RefSeq" id="WP_169139992.1">
    <property type="nucleotide sequence ID" value="NZ_WTVS01000017.1"/>
</dbReference>
<keyword evidence="4 7" id="KW-0663">Pyridoxal phosphate</keyword>
<comment type="pathway">
    <text evidence="2">Porphyrin-containing compound metabolism; protoporphyrin-IX biosynthesis; 5-aminolevulinate from L-glutamyl-tRNA(Glu): step 2/2.</text>
</comment>
<comment type="subcellular location">
    <subcellularLocation>
        <location evidence="7">Cytoplasm</location>
    </subcellularLocation>
</comment>
<evidence type="ECO:0000256" key="4">
    <source>
        <dbReference type="ARBA" id="ARBA00022898"/>
    </source>
</evidence>
<dbReference type="Pfam" id="PF00202">
    <property type="entry name" value="Aminotran_3"/>
    <property type="match status" value="1"/>
</dbReference>
<dbReference type="CDD" id="cd00610">
    <property type="entry name" value="OAT_like"/>
    <property type="match status" value="1"/>
</dbReference>
<reference evidence="8 9" key="1">
    <citation type="submission" date="2019-12" db="EMBL/GenBank/DDBJ databases">
        <title>Comparative genomics gives insights into the taxonomy of the Azoarcus-Aromatoleum group and reveals separate origins of nif in the plant-associated Azoarcus and non-plant-associated Aromatoleum sub-groups.</title>
        <authorList>
            <person name="Lafos M."/>
            <person name="Maluk M."/>
            <person name="Batista M."/>
            <person name="Junghare M."/>
            <person name="Carmona M."/>
            <person name="Faoro H."/>
            <person name="Cruz L.M."/>
            <person name="Battistoni F."/>
            <person name="De Souza E."/>
            <person name="Pedrosa F."/>
            <person name="Chen W.-M."/>
            <person name="Poole P.S."/>
            <person name="Dixon R.A."/>
            <person name="James E.K."/>
        </authorList>
    </citation>
    <scope>NUCLEOTIDE SEQUENCE [LARGE SCALE GENOMIC DNA]</scope>
    <source>
        <strain evidence="8 9">T</strain>
    </source>
</reference>
<keyword evidence="9" id="KW-1185">Reference proteome</keyword>
<evidence type="ECO:0000256" key="2">
    <source>
        <dbReference type="ARBA" id="ARBA00004819"/>
    </source>
</evidence>
<dbReference type="InterPro" id="IPR015424">
    <property type="entry name" value="PyrdxlP-dep_Trfase"/>
</dbReference>
<keyword evidence="5 7" id="KW-0413">Isomerase</keyword>
<dbReference type="GO" id="GO:0042286">
    <property type="term" value="F:glutamate-1-semialdehyde 2,1-aminomutase activity"/>
    <property type="evidence" value="ECO:0007669"/>
    <property type="project" value="UniProtKB-EC"/>
</dbReference>
<gene>
    <name evidence="7 8" type="primary">hemL</name>
    <name evidence="8" type="ORF">GPA27_09840</name>
</gene>
<dbReference type="SUPFAM" id="SSF53383">
    <property type="entry name" value="PLP-dependent transferases"/>
    <property type="match status" value="1"/>
</dbReference>
<evidence type="ECO:0000313" key="9">
    <source>
        <dbReference type="Proteomes" id="UP000634522"/>
    </source>
</evidence>
<comment type="catalytic activity">
    <reaction evidence="7">
        <text>(S)-4-amino-5-oxopentanoate = 5-aminolevulinate</text>
        <dbReference type="Rhea" id="RHEA:14265"/>
        <dbReference type="ChEBI" id="CHEBI:57501"/>
        <dbReference type="ChEBI" id="CHEBI:356416"/>
        <dbReference type="EC" id="5.4.3.8"/>
    </reaction>
</comment>
<dbReference type="InterPro" id="IPR015422">
    <property type="entry name" value="PyrdxlP-dep_Trfase_small"/>
</dbReference>
<dbReference type="PANTHER" id="PTHR43713">
    <property type="entry name" value="GLUTAMATE-1-SEMIALDEHYDE 2,1-AMINOMUTASE"/>
    <property type="match status" value="1"/>
</dbReference>
<protein>
    <recommendedName>
        <fullName evidence="7">Glutamate-1-semialdehyde 2,1-aminomutase</fullName>
        <shortName evidence="7">GSA</shortName>
        <ecNumber evidence="7">5.4.3.8</ecNumber>
    </recommendedName>
    <alternativeName>
        <fullName evidence="7">Glutamate-1-semialdehyde aminotransferase</fullName>
        <shortName evidence="7">GSA-AT</shortName>
    </alternativeName>
</protein>
<dbReference type="EMBL" id="WTVS01000017">
    <property type="protein sequence ID" value="NMF97688.1"/>
    <property type="molecule type" value="Genomic_DNA"/>
</dbReference>
<evidence type="ECO:0000256" key="1">
    <source>
        <dbReference type="ARBA" id="ARBA00001933"/>
    </source>
</evidence>
<sequence length="427" mass="44737">MTSKNEVLFQRAQKTIPGGVNSPVRAFRSVGGSPRFIERAQGARVWDADGKDYIDYVGSWGPAITGHAHPAIVEAVREAALRGLSFGAPTEGEVEMAELICELMPSIDMVRLVSSGTEATMSAIRLARGFTGRDGIIKFEGCYHGHADSLLVKAGSGLLTFGNPSSGGVPADFAKHTIVLDYNDLGQVEDVFKARGNEVAAVIVEAVAGNMNLIKPLPGFLEGLRELCTKYGAVLIFDEVMTGFRVGAQGVQGLYGITPDLTTLGKVIGGGMPVGAFGGRRDIMNHIAPLGSVYQAGTLSGSPVAVAAGLASLKLVREPGFYDTLAARATQLVDGLSAAAREAGVTFCADSVGGMFGLYFAQGVPRSYTEVMASDRDTFNRFFHAMLDAGHYFAPSAFEAGFVSAAHTAADIDATVAAARKVFGQLG</sequence>
<organism evidence="8 9">
    <name type="scientific">Aromatoleum toluolicum</name>
    <dbReference type="NCBI Taxonomy" id="90060"/>
    <lineage>
        <taxon>Bacteria</taxon>
        <taxon>Pseudomonadati</taxon>
        <taxon>Pseudomonadota</taxon>
        <taxon>Betaproteobacteria</taxon>
        <taxon>Rhodocyclales</taxon>
        <taxon>Rhodocyclaceae</taxon>
        <taxon>Aromatoleum</taxon>
    </lineage>
</organism>
<dbReference type="NCBIfam" id="TIGR00713">
    <property type="entry name" value="hemL"/>
    <property type="match status" value="1"/>
</dbReference>
<dbReference type="InterPro" id="IPR004639">
    <property type="entry name" value="4pyrrol_synth_GluAld_NH2Trfase"/>
</dbReference>
<keyword evidence="6 7" id="KW-0627">Porphyrin biosynthesis</keyword>
<dbReference type="Proteomes" id="UP000634522">
    <property type="component" value="Unassembled WGS sequence"/>
</dbReference>
<dbReference type="EC" id="5.4.3.8" evidence="7"/>
<evidence type="ECO:0000313" key="8">
    <source>
        <dbReference type="EMBL" id="NMF97688.1"/>
    </source>
</evidence>
<proteinExistence type="inferred from homology"/>
<dbReference type="Gene3D" id="3.40.640.10">
    <property type="entry name" value="Type I PLP-dependent aspartate aminotransferase-like (Major domain)"/>
    <property type="match status" value="1"/>
</dbReference>
<dbReference type="NCBIfam" id="NF000818">
    <property type="entry name" value="PRK00062.1"/>
    <property type="match status" value="1"/>
</dbReference>
<dbReference type="InterPro" id="IPR005814">
    <property type="entry name" value="Aminotrans_3"/>
</dbReference>
<keyword evidence="7" id="KW-0963">Cytoplasm</keyword>
<accession>A0ABX1NER6</accession>
<evidence type="ECO:0000256" key="7">
    <source>
        <dbReference type="HAMAP-Rule" id="MF_00375"/>
    </source>
</evidence>
<dbReference type="PANTHER" id="PTHR43713:SF3">
    <property type="entry name" value="GLUTAMATE-1-SEMIALDEHYDE 2,1-AMINOMUTASE 1, CHLOROPLASTIC-RELATED"/>
    <property type="match status" value="1"/>
</dbReference>
<comment type="caution">
    <text evidence="8">The sequence shown here is derived from an EMBL/GenBank/DDBJ whole genome shotgun (WGS) entry which is preliminary data.</text>
</comment>
<evidence type="ECO:0000256" key="3">
    <source>
        <dbReference type="ARBA" id="ARBA00008981"/>
    </source>
</evidence>